<feature type="region of interest" description="Disordered" evidence="10">
    <location>
        <begin position="27"/>
        <end position="54"/>
    </location>
</feature>
<accession>L9JBR0</accession>
<dbReference type="FunFam" id="3.10.250.10:FF:000001">
    <property type="entry name" value="Lysyl oxidase 4 isoform X1"/>
    <property type="match status" value="1"/>
</dbReference>
<dbReference type="PANTHER" id="PTHR45817">
    <property type="entry name" value="LYSYL OXIDASE-LIKE-RELATED"/>
    <property type="match status" value="1"/>
</dbReference>
<dbReference type="SMART" id="SM00408">
    <property type="entry name" value="IGc2"/>
    <property type="match status" value="3"/>
</dbReference>
<feature type="domain" description="SRCR" evidence="12">
    <location>
        <begin position="92"/>
        <end position="194"/>
    </location>
</feature>
<dbReference type="Pfam" id="PF00047">
    <property type="entry name" value="ig"/>
    <property type="match status" value="1"/>
</dbReference>
<dbReference type="PRINTS" id="PR00258">
    <property type="entry name" value="SPERACTRCPTR"/>
</dbReference>
<name>L9JBR0_TUPCH</name>
<proteinExistence type="predicted"/>
<dbReference type="PANTHER" id="PTHR45817:SF9">
    <property type="entry name" value="SRCR DOMAIN-CONTAINING PROTEIN"/>
    <property type="match status" value="1"/>
</dbReference>
<dbReference type="InterPro" id="IPR003598">
    <property type="entry name" value="Ig_sub2"/>
</dbReference>
<keyword evidence="7" id="KW-0325">Glycoprotein</keyword>
<dbReference type="EMBL" id="KB321090">
    <property type="protein sequence ID" value="ELW47813.1"/>
    <property type="molecule type" value="Genomic_DNA"/>
</dbReference>
<keyword evidence="11" id="KW-0812">Transmembrane</keyword>
<gene>
    <name evidence="14" type="ORF">TREES_T100009430</name>
</gene>
<evidence type="ECO:0000256" key="2">
    <source>
        <dbReference type="ARBA" id="ARBA00022475"/>
    </source>
</evidence>
<feature type="disulfide bond" evidence="9">
    <location>
        <begin position="277"/>
        <end position="287"/>
    </location>
</feature>
<dbReference type="SMART" id="SM00409">
    <property type="entry name" value="IG"/>
    <property type="match status" value="3"/>
</dbReference>
<dbReference type="Pfam" id="PF00530">
    <property type="entry name" value="SRCR"/>
    <property type="match status" value="3"/>
</dbReference>
<evidence type="ECO:0000256" key="5">
    <source>
        <dbReference type="ARBA" id="ARBA00023136"/>
    </source>
</evidence>
<dbReference type="InterPro" id="IPR013151">
    <property type="entry name" value="Immunoglobulin_dom"/>
</dbReference>
<sequence>MGRTSSRQPPAALSCEKGKLDSLFQVKPHSRDMSSKLARRTQEEIRQEAAKSSSSFSPHLKRDFFTSPRETLSFFRTAICTGPGLSESSPRLRLVGGPHRCEGRVEVERDGQWGTVCADDWNLEAVAVVCRERGCGEAKEPLSGTAYLPSEDNEQQVLIQDVSCNGLEDTLDQCKKTEDGFNCWRNHTAGARCDNPESSIPPVLESVRLADGPGRCKGRLEVGHQGQWSTVCKAGWNLQDAKVACRQLGCGRAVLTKRCCSKATQGQGPIWLSQMSCSGQEATLQDCPSGPWGKISCTHDEDTWVECEEAFDLKLVGGDSLCSGRLEVLHKGVWGSVCDDGWGEKEDQVVCKQLGCGAPLSPSPKARKTYGLGVGRIWLDDVYCSGEELSLEQCQHRFWGFNDCSHKEDVAVICSGKSYRWMEFMRTMEEEGIRVALQCDRAAHSHHLLQVYFQDTTGILVATDADFLKPLTSCCLSTLRYILSWVSSISITLLYPVLMLLRLLLLLCVEGNPVTLTCKIQPPPQKSDVQLQFLFFRNGQTLGSGWSTSPELQIATVRREDSGYYWCETQTLKPIASWRTQINVQRVPVSDVNLKTKPPEGQVMEGDKLVLICSVANGTGSITFFWYKGTLGLNLATKNQRSLTAEFEIPAVQENDTESYYCAADNGYGPSPSGLVSVTVRVPVSQPILTLTAPRVQAMVGDVVELHCEAFRGSPPILYQFYHEDVTLGHRLAPSGGRASFNLSLTAEHSGSYSCEANNGVGDQHSEVVTLNITVPIQDRGNLQDRRDRLTSGVIEGMLCALGAAMMTLILCYWLKRKIGRRPPRNPPRSPPRSVPQEPKYLNSPSPVQPKPVYENVNVVHGDDIYSLVYHIQQEQESAAELTLSITEADLWSGGGWAKPSADTHLPTLCLTPSYGSTGDGGFCPFHEEPCACLVAAHHRCLAAAVVYKTVPSDIYSRLKKANDTDVDYEDAM</sequence>
<dbReference type="GO" id="GO:0004720">
    <property type="term" value="F:protein-lysine 6-oxidase activity"/>
    <property type="evidence" value="ECO:0007669"/>
    <property type="project" value="TreeGrafter"/>
</dbReference>
<dbReference type="InterPro" id="IPR003599">
    <property type="entry name" value="Ig_sub"/>
</dbReference>
<evidence type="ECO:0000256" key="9">
    <source>
        <dbReference type="PROSITE-ProRule" id="PRU00196"/>
    </source>
</evidence>
<reference evidence="15" key="1">
    <citation type="submission" date="2012-07" db="EMBL/GenBank/DDBJ databases">
        <title>Genome of the Chinese tree shrew, a rising model animal genetically related to primates.</title>
        <authorList>
            <person name="Zhang G."/>
            <person name="Fan Y."/>
            <person name="Yao Y."/>
            <person name="Huang Z."/>
        </authorList>
    </citation>
    <scope>NUCLEOTIDE SEQUENCE [LARGE SCALE GENOMIC DNA]</scope>
</reference>
<dbReference type="Proteomes" id="UP000011518">
    <property type="component" value="Unassembled WGS sequence"/>
</dbReference>
<evidence type="ECO:0000256" key="7">
    <source>
        <dbReference type="ARBA" id="ARBA00023180"/>
    </source>
</evidence>
<dbReference type="InParanoid" id="L9JBR0"/>
<dbReference type="InterPro" id="IPR013783">
    <property type="entry name" value="Ig-like_fold"/>
</dbReference>
<dbReference type="InterPro" id="IPR036772">
    <property type="entry name" value="SRCR-like_dom_sf"/>
</dbReference>
<evidence type="ECO:0000256" key="11">
    <source>
        <dbReference type="SAM" id="Phobius"/>
    </source>
</evidence>
<feature type="region of interest" description="Disordered" evidence="10">
    <location>
        <begin position="1"/>
        <end position="20"/>
    </location>
</feature>
<keyword evidence="6 9" id="KW-1015">Disulfide bond</keyword>
<dbReference type="Pfam" id="PF13895">
    <property type="entry name" value="Ig_2"/>
    <property type="match status" value="1"/>
</dbReference>
<feature type="domain" description="SRCR" evidence="12">
    <location>
        <begin position="313"/>
        <end position="415"/>
    </location>
</feature>
<keyword evidence="8" id="KW-0393">Immunoglobulin domain</keyword>
<dbReference type="PROSITE" id="PS50835">
    <property type="entry name" value="IG_LIKE"/>
    <property type="match status" value="3"/>
</dbReference>
<evidence type="ECO:0000256" key="10">
    <source>
        <dbReference type="SAM" id="MobiDB-lite"/>
    </source>
</evidence>
<keyword evidence="15" id="KW-1185">Reference proteome</keyword>
<feature type="domain" description="SRCR" evidence="12">
    <location>
        <begin position="207"/>
        <end position="308"/>
    </location>
</feature>
<protein>
    <submittedName>
        <fullName evidence="14">Fc receptor-like protein 1</fullName>
    </submittedName>
</protein>
<dbReference type="Gene3D" id="3.10.250.10">
    <property type="entry name" value="SRCR-like domain"/>
    <property type="match status" value="3"/>
</dbReference>
<feature type="domain" description="Ig-like" evidence="13">
    <location>
        <begin position="687"/>
        <end position="774"/>
    </location>
</feature>
<feature type="domain" description="Ig-like" evidence="13">
    <location>
        <begin position="496"/>
        <end position="585"/>
    </location>
</feature>
<feature type="compositionally biased region" description="Basic and acidic residues" evidence="10">
    <location>
        <begin position="29"/>
        <end position="49"/>
    </location>
</feature>
<dbReference type="Pfam" id="PF13927">
    <property type="entry name" value="Ig_3"/>
    <property type="match status" value="1"/>
</dbReference>
<dbReference type="InterPro" id="IPR001190">
    <property type="entry name" value="SRCR"/>
</dbReference>
<evidence type="ECO:0000256" key="6">
    <source>
        <dbReference type="ARBA" id="ARBA00023157"/>
    </source>
</evidence>
<evidence type="ECO:0000313" key="14">
    <source>
        <dbReference type="EMBL" id="ELW47813.1"/>
    </source>
</evidence>
<dbReference type="InterPro" id="IPR036179">
    <property type="entry name" value="Ig-like_dom_sf"/>
</dbReference>
<evidence type="ECO:0000313" key="15">
    <source>
        <dbReference type="Proteomes" id="UP000011518"/>
    </source>
</evidence>
<dbReference type="CDD" id="cd00096">
    <property type="entry name" value="Ig"/>
    <property type="match status" value="1"/>
</dbReference>
<dbReference type="PROSITE" id="PS50287">
    <property type="entry name" value="SRCR_2"/>
    <property type="match status" value="3"/>
</dbReference>
<dbReference type="GO" id="GO:0005615">
    <property type="term" value="C:extracellular space"/>
    <property type="evidence" value="ECO:0007669"/>
    <property type="project" value="TreeGrafter"/>
</dbReference>
<organism evidence="14 15">
    <name type="scientific">Tupaia chinensis</name>
    <name type="common">Chinese tree shrew</name>
    <name type="synonym">Tupaia belangeri chinensis</name>
    <dbReference type="NCBI Taxonomy" id="246437"/>
    <lineage>
        <taxon>Eukaryota</taxon>
        <taxon>Metazoa</taxon>
        <taxon>Chordata</taxon>
        <taxon>Craniata</taxon>
        <taxon>Vertebrata</taxon>
        <taxon>Euteleostomi</taxon>
        <taxon>Mammalia</taxon>
        <taxon>Eutheria</taxon>
        <taxon>Euarchontoglires</taxon>
        <taxon>Scandentia</taxon>
        <taxon>Tupaiidae</taxon>
        <taxon>Tupaia</taxon>
    </lineage>
</organism>
<comment type="caution">
    <text evidence="9">Lacks conserved residue(s) required for the propagation of feature annotation.</text>
</comment>
<dbReference type="InterPro" id="IPR007110">
    <property type="entry name" value="Ig-like_dom"/>
</dbReference>
<dbReference type="eggNOG" id="ENOG502S65W">
    <property type="taxonomic scope" value="Eukaryota"/>
</dbReference>
<dbReference type="FunFam" id="3.10.250.10:FF:000010">
    <property type="entry name" value="T-cell differentiation antigen CD6"/>
    <property type="match status" value="2"/>
</dbReference>
<evidence type="ECO:0000256" key="8">
    <source>
        <dbReference type="ARBA" id="ARBA00023319"/>
    </source>
</evidence>
<keyword evidence="4" id="KW-0677">Repeat</keyword>
<dbReference type="SUPFAM" id="SSF48726">
    <property type="entry name" value="Immunoglobulin"/>
    <property type="match status" value="3"/>
</dbReference>
<keyword evidence="11" id="KW-1133">Transmembrane helix</keyword>
<keyword evidence="14" id="KW-0675">Receptor</keyword>
<evidence type="ECO:0000259" key="12">
    <source>
        <dbReference type="PROSITE" id="PS50287"/>
    </source>
</evidence>
<dbReference type="SUPFAM" id="SSF56487">
    <property type="entry name" value="SRCR-like"/>
    <property type="match status" value="3"/>
</dbReference>
<dbReference type="Gene3D" id="2.60.40.10">
    <property type="entry name" value="Immunoglobulins"/>
    <property type="match status" value="3"/>
</dbReference>
<feature type="disulfide bond" evidence="9">
    <location>
        <begin position="164"/>
        <end position="174"/>
    </location>
</feature>
<comment type="subcellular location">
    <subcellularLocation>
        <location evidence="1">Cell membrane</location>
    </subcellularLocation>
</comment>
<dbReference type="GO" id="GO:0005886">
    <property type="term" value="C:plasma membrane"/>
    <property type="evidence" value="ECO:0007669"/>
    <property type="project" value="UniProtKB-SubCell"/>
</dbReference>
<evidence type="ECO:0000256" key="4">
    <source>
        <dbReference type="ARBA" id="ARBA00022737"/>
    </source>
</evidence>
<feature type="domain" description="Ig-like" evidence="13">
    <location>
        <begin position="588"/>
        <end position="679"/>
    </location>
</feature>
<feature type="compositionally biased region" description="Pro residues" evidence="10">
    <location>
        <begin position="825"/>
        <end position="834"/>
    </location>
</feature>
<evidence type="ECO:0000259" key="13">
    <source>
        <dbReference type="PROSITE" id="PS50835"/>
    </source>
</evidence>
<evidence type="ECO:0000256" key="1">
    <source>
        <dbReference type="ARBA" id="ARBA00004236"/>
    </source>
</evidence>
<dbReference type="AlphaFoldDB" id="L9JBR0"/>
<evidence type="ECO:0000256" key="3">
    <source>
        <dbReference type="ARBA" id="ARBA00022729"/>
    </source>
</evidence>
<reference evidence="15" key="2">
    <citation type="journal article" date="2013" name="Nat. Commun.">
        <title>Genome of the Chinese tree shrew.</title>
        <authorList>
            <person name="Fan Y."/>
            <person name="Huang Z.Y."/>
            <person name="Cao C.C."/>
            <person name="Chen C.S."/>
            <person name="Chen Y.X."/>
            <person name="Fan D.D."/>
            <person name="He J."/>
            <person name="Hou H.L."/>
            <person name="Hu L."/>
            <person name="Hu X.T."/>
            <person name="Jiang X.T."/>
            <person name="Lai R."/>
            <person name="Lang Y.S."/>
            <person name="Liang B."/>
            <person name="Liao S.G."/>
            <person name="Mu D."/>
            <person name="Ma Y.Y."/>
            <person name="Niu Y.Y."/>
            <person name="Sun X.Q."/>
            <person name="Xia J.Q."/>
            <person name="Xiao J."/>
            <person name="Xiong Z.Q."/>
            <person name="Xu L."/>
            <person name="Yang L."/>
            <person name="Zhang Y."/>
            <person name="Zhao W."/>
            <person name="Zhao X.D."/>
            <person name="Zheng Y.T."/>
            <person name="Zhou J.M."/>
            <person name="Zhu Y.B."/>
            <person name="Zhang G.J."/>
            <person name="Wang J."/>
            <person name="Yao Y.G."/>
        </authorList>
    </citation>
    <scope>NUCLEOTIDE SEQUENCE [LARGE SCALE GENOMIC DNA]</scope>
</reference>
<keyword evidence="2" id="KW-1003">Cell membrane</keyword>
<feature type="transmembrane region" description="Helical" evidence="11">
    <location>
        <begin position="794"/>
        <end position="815"/>
    </location>
</feature>
<feature type="region of interest" description="Disordered" evidence="10">
    <location>
        <begin position="822"/>
        <end position="850"/>
    </location>
</feature>
<dbReference type="FunFam" id="2.60.40.10:FF:000357">
    <property type="entry name" value="Fc receptor like 1"/>
    <property type="match status" value="1"/>
</dbReference>
<dbReference type="PROSITE" id="PS00420">
    <property type="entry name" value="SRCR_1"/>
    <property type="match status" value="2"/>
</dbReference>
<keyword evidence="5 11" id="KW-0472">Membrane</keyword>
<keyword evidence="3" id="KW-0732">Signal</keyword>
<dbReference type="SMART" id="SM00202">
    <property type="entry name" value="SR"/>
    <property type="match status" value="3"/>
</dbReference>
<feature type="disulfide bond" evidence="9">
    <location>
        <begin position="384"/>
        <end position="394"/>
    </location>
</feature>
<dbReference type="InterPro" id="IPR050912">
    <property type="entry name" value="LOX-like_protein"/>
</dbReference>